<dbReference type="RefSeq" id="WP_169227167.1">
    <property type="nucleotide sequence ID" value="NZ_JABBGC010000002.1"/>
</dbReference>
<gene>
    <name evidence="2" type="ORF">HHL17_23245</name>
</gene>
<protein>
    <recommendedName>
        <fullName evidence="4">RHS repeat-associated core domain-containing protein</fullName>
    </recommendedName>
</protein>
<proteinExistence type="predicted"/>
<organism evidence="2 3">
    <name type="scientific">Chitinophaga fulva</name>
    <dbReference type="NCBI Taxonomy" id="2728842"/>
    <lineage>
        <taxon>Bacteria</taxon>
        <taxon>Pseudomonadati</taxon>
        <taxon>Bacteroidota</taxon>
        <taxon>Chitinophagia</taxon>
        <taxon>Chitinophagales</taxon>
        <taxon>Chitinophagaceae</taxon>
        <taxon>Chitinophaga</taxon>
    </lineage>
</organism>
<sequence>MLEETHYYPFGLTMAGISSNALKGANYPENRKKYNGNELQSKEFGDGSGLEWYDFNARTYDQQIGRFIQIDPLIENNQEDLTPYHFAFNNPVRYGDPDGKFPIVLPLLPVIGEALATLGAAVGITVVVTKAMDKLKNADLGGINYAPGSPFGPYSPMQRSRLMETKEEKTSNGGASTATQEQSAGSTPQQNKPEDNEKTKRSTNKLEADQKADANHSTFLRDKDGNIYKYEEWKENPQNPNRFDTQKRFDGGAKDGTPGADHHGLPTPHMNQKKDSQGNKMPNKGARIPTGNEFPRNNRFLPWLKS</sequence>
<accession>A0A848GP01</accession>
<feature type="compositionally biased region" description="Basic and acidic residues" evidence="1">
    <location>
        <begin position="161"/>
        <end position="170"/>
    </location>
</feature>
<dbReference type="InterPro" id="IPR050708">
    <property type="entry name" value="T6SS_VgrG/RHS"/>
</dbReference>
<dbReference type="Proteomes" id="UP000583266">
    <property type="component" value="Unassembled WGS sequence"/>
</dbReference>
<dbReference type="InterPro" id="IPR022385">
    <property type="entry name" value="Rhs_assc_core"/>
</dbReference>
<feature type="compositionally biased region" description="Basic and acidic residues" evidence="1">
    <location>
        <begin position="192"/>
        <end position="235"/>
    </location>
</feature>
<dbReference type="EMBL" id="JABBGC010000002">
    <property type="protein sequence ID" value="NML40134.1"/>
    <property type="molecule type" value="Genomic_DNA"/>
</dbReference>
<evidence type="ECO:0000313" key="3">
    <source>
        <dbReference type="Proteomes" id="UP000583266"/>
    </source>
</evidence>
<comment type="caution">
    <text evidence="2">The sequence shown here is derived from an EMBL/GenBank/DDBJ whole genome shotgun (WGS) entry which is preliminary data.</text>
</comment>
<feature type="region of interest" description="Disordered" evidence="1">
    <location>
        <begin position="145"/>
        <end position="306"/>
    </location>
</feature>
<evidence type="ECO:0000256" key="1">
    <source>
        <dbReference type="SAM" id="MobiDB-lite"/>
    </source>
</evidence>
<keyword evidence="3" id="KW-1185">Reference proteome</keyword>
<dbReference type="NCBIfam" id="TIGR03696">
    <property type="entry name" value="Rhs_assc_core"/>
    <property type="match status" value="1"/>
</dbReference>
<name>A0A848GP01_9BACT</name>
<evidence type="ECO:0008006" key="4">
    <source>
        <dbReference type="Google" id="ProtNLM"/>
    </source>
</evidence>
<dbReference type="Gene3D" id="2.180.10.10">
    <property type="entry name" value="RHS repeat-associated core"/>
    <property type="match status" value="1"/>
</dbReference>
<dbReference type="AlphaFoldDB" id="A0A848GP01"/>
<feature type="compositionally biased region" description="Polar residues" evidence="1">
    <location>
        <begin position="171"/>
        <end position="191"/>
    </location>
</feature>
<dbReference type="PANTHER" id="PTHR32305">
    <property type="match status" value="1"/>
</dbReference>
<reference evidence="2 3" key="1">
    <citation type="submission" date="2020-04" db="EMBL/GenBank/DDBJ databases">
        <title>Chitinophaga sp. G-6-1-13 sp. nov., isolated from soil.</title>
        <authorList>
            <person name="Dahal R.H."/>
            <person name="Chaudhary D.K."/>
        </authorList>
    </citation>
    <scope>NUCLEOTIDE SEQUENCE [LARGE SCALE GENOMIC DNA]</scope>
    <source>
        <strain evidence="2 3">G-6-1-13</strain>
    </source>
</reference>
<feature type="compositionally biased region" description="Basic and acidic residues" evidence="1">
    <location>
        <begin position="244"/>
        <end position="253"/>
    </location>
</feature>
<evidence type="ECO:0000313" key="2">
    <source>
        <dbReference type="EMBL" id="NML40134.1"/>
    </source>
</evidence>
<dbReference type="PANTHER" id="PTHR32305:SF15">
    <property type="entry name" value="PROTEIN RHSA-RELATED"/>
    <property type="match status" value="1"/>
</dbReference>